<dbReference type="Proteomes" id="UP000499080">
    <property type="component" value="Unassembled WGS sequence"/>
</dbReference>
<sequence length="113" mass="12473">MFLPSASIVASKIHTESRILNWHLSNAATKFGVIKSFLITDLLVPGSDLSISVEKSFESIFLLEFDEDSSCNDSYGAKDVEVETYLIRRFSSLTPRSHALSSLSVSFLSTPPK</sequence>
<comment type="caution">
    <text evidence="1">The sequence shown here is derived from an EMBL/GenBank/DDBJ whole genome shotgun (WGS) entry which is preliminary data.</text>
</comment>
<gene>
    <name evidence="1" type="ORF">AVEN_130108_1</name>
</gene>
<keyword evidence="2" id="KW-1185">Reference proteome</keyword>
<proteinExistence type="predicted"/>
<protein>
    <submittedName>
        <fullName evidence="1">Uncharacterized protein</fullName>
    </submittedName>
</protein>
<organism evidence="1 2">
    <name type="scientific">Araneus ventricosus</name>
    <name type="common">Orbweaver spider</name>
    <name type="synonym">Epeira ventricosa</name>
    <dbReference type="NCBI Taxonomy" id="182803"/>
    <lineage>
        <taxon>Eukaryota</taxon>
        <taxon>Metazoa</taxon>
        <taxon>Ecdysozoa</taxon>
        <taxon>Arthropoda</taxon>
        <taxon>Chelicerata</taxon>
        <taxon>Arachnida</taxon>
        <taxon>Araneae</taxon>
        <taxon>Araneomorphae</taxon>
        <taxon>Entelegynae</taxon>
        <taxon>Araneoidea</taxon>
        <taxon>Araneidae</taxon>
        <taxon>Araneus</taxon>
    </lineage>
</organism>
<accession>A0A4Y2EP06</accession>
<dbReference type="EMBL" id="BGPR01000640">
    <property type="protein sequence ID" value="GBM29635.1"/>
    <property type="molecule type" value="Genomic_DNA"/>
</dbReference>
<evidence type="ECO:0000313" key="1">
    <source>
        <dbReference type="EMBL" id="GBM29635.1"/>
    </source>
</evidence>
<reference evidence="1 2" key="1">
    <citation type="journal article" date="2019" name="Sci. Rep.">
        <title>Orb-weaving spider Araneus ventricosus genome elucidates the spidroin gene catalogue.</title>
        <authorList>
            <person name="Kono N."/>
            <person name="Nakamura H."/>
            <person name="Ohtoshi R."/>
            <person name="Moran D.A.P."/>
            <person name="Shinohara A."/>
            <person name="Yoshida Y."/>
            <person name="Fujiwara M."/>
            <person name="Mori M."/>
            <person name="Tomita M."/>
            <person name="Arakawa K."/>
        </authorList>
    </citation>
    <scope>NUCLEOTIDE SEQUENCE [LARGE SCALE GENOMIC DNA]</scope>
</reference>
<evidence type="ECO:0000313" key="2">
    <source>
        <dbReference type="Proteomes" id="UP000499080"/>
    </source>
</evidence>
<dbReference type="AlphaFoldDB" id="A0A4Y2EP06"/>
<name>A0A4Y2EP06_ARAVE</name>